<accession>A0A9N9WAP7</accession>
<organism evidence="3 4">
    <name type="scientific">Clonostachys solani</name>
    <dbReference type="NCBI Taxonomy" id="160281"/>
    <lineage>
        <taxon>Eukaryota</taxon>
        <taxon>Fungi</taxon>
        <taxon>Dikarya</taxon>
        <taxon>Ascomycota</taxon>
        <taxon>Pezizomycotina</taxon>
        <taxon>Sordariomycetes</taxon>
        <taxon>Hypocreomycetidae</taxon>
        <taxon>Hypocreales</taxon>
        <taxon>Bionectriaceae</taxon>
        <taxon>Clonostachys</taxon>
    </lineage>
</organism>
<dbReference type="OrthoDB" id="433924at2759"/>
<dbReference type="AlphaFoldDB" id="A0A9N9WAP7"/>
<name>A0A9N9WAP7_9HYPO</name>
<reference evidence="3" key="1">
    <citation type="submission" date="2021-10" db="EMBL/GenBank/DDBJ databases">
        <authorList>
            <person name="Piombo E."/>
        </authorList>
    </citation>
    <scope>NUCLEOTIDE SEQUENCE</scope>
</reference>
<dbReference type="SUPFAM" id="SSF54160">
    <property type="entry name" value="Chromo domain-like"/>
    <property type="match status" value="1"/>
</dbReference>
<sequence length="182" mass="20830">MPRNGILWSDEQNQRVWTVYPQDMGSDSDSEQDDDEATGADDDDDDDVAILQLHEHRWEDNQIQIQVEWATGEKTWEAEDTIHGLDKRILIQHWNSLGGRPPNPDHPLELNVFAVLAIRGGRRSQQFLIEWTGVEEPTWHPVEVIVDASGDEMYYYECRLRRGGLSEETSEEVASQPVSESG</sequence>
<dbReference type="EMBL" id="CABFOC020000011">
    <property type="protein sequence ID" value="CAH0045046.1"/>
    <property type="molecule type" value="Genomic_DNA"/>
</dbReference>
<evidence type="ECO:0000313" key="4">
    <source>
        <dbReference type="Proteomes" id="UP000775872"/>
    </source>
</evidence>
<dbReference type="Proteomes" id="UP000775872">
    <property type="component" value="Unassembled WGS sequence"/>
</dbReference>
<evidence type="ECO:0008006" key="5">
    <source>
        <dbReference type="Google" id="ProtNLM"/>
    </source>
</evidence>
<comment type="subunit">
    <text evidence="1">Component of the NuA4 histone acetyltransferase complex.</text>
</comment>
<evidence type="ECO:0000256" key="1">
    <source>
        <dbReference type="ARBA" id="ARBA00011353"/>
    </source>
</evidence>
<protein>
    <recommendedName>
        <fullName evidence="5">Chromo domain-containing protein</fullName>
    </recommendedName>
</protein>
<evidence type="ECO:0000256" key="2">
    <source>
        <dbReference type="SAM" id="MobiDB-lite"/>
    </source>
</evidence>
<keyword evidence="4" id="KW-1185">Reference proteome</keyword>
<evidence type="ECO:0000313" key="3">
    <source>
        <dbReference type="EMBL" id="CAH0045046.1"/>
    </source>
</evidence>
<feature type="compositionally biased region" description="Acidic residues" evidence="2">
    <location>
        <begin position="26"/>
        <end position="45"/>
    </location>
</feature>
<feature type="region of interest" description="Disordered" evidence="2">
    <location>
        <begin position="20"/>
        <end position="45"/>
    </location>
</feature>
<comment type="caution">
    <text evidence="3">The sequence shown here is derived from an EMBL/GenBank/DDBJ whole genome shotgun (WGS) entry which is preliminary data.</text>
</comment>
<gene>
    <name evidence="3" type="ORF">CSOL1703_00010788</name>
</gene>
<dbReference type="InterPro" id="IPR016197">
    <property type="entry name" value="Chromo-like_dom_sf"/>
</dbReference>
<proteinExistence type="predicted"/>